<organism evidence="3 4">
    <name type="scientific">Actinomadura geliboluensis</name>
    <dbReference type="NCBI Taxonomy" id="882440"/>
    <lineage>
        <taxon>Bacteria</taxon>
        <taxon>Bacillati</taxon>
        <taxon>Actinomycetota</taxon>
        <taxon>Actinomycetes</taxon>
        <taxon>Streptosporangiales</taxon>
        <taxon>Thermomonosporaceae</taxon>
        <taxon>Actinomadura</taxon>
    </lineage>
</organism>
<feature type="transmembrane region" description="Helical" evidence="2">
    <location>
        <begin position="228"/>
        <end position="248"/>
    </location>
</feature>
<feature type="region of interest" description="Disordered" evidence="1">
    <location>
        <begin position="414"/>
        <end position="434"/>
    </location>
</feature>
<feature type="transmembrane region" description="Helical" evidence="2">
    <location>
        <begin position="260"/>
        <end position="281"/>
    </location>
</feature>
<dbReference type="AlphaFoldDB" id="A0A5S4HKE1"/>
<protein>
    <submittedName>
        <fullName evidence="3">Uncharacterized protein</fullName>
    </submittedName>
</protein>
<dbReference type="OrthoDB" id="3442919at2"/>
<dbReference type="Proteomes" id="UP000305238">
    <property type="component" value="Unassembled WGS sequence"/>
</dbReference>
<reference evidence="3 4" key="1">
    <citation type="submission" date="2019-05" db="EMBL/GenBank/DDBJ databases">
        <title>Draft genome sequence of Actinomadura geliboluensis A8036.</title>
        <authorList>
            <person name="Saricaoglu S."/>
            <person name="Isik K."/>
        </authorList>
    </citation>
    <scope>NUCLEOTIDE SEQUENCE [LARGE SCALE GENOMIC DNA]</scope>
    <source>
        <strain evidence="3 4">A8036</strain>
    </source>
</reference>
<accession>A0A5S4HKE1</accession>
<feature type="compositionally biased region" description="Basic and acidic residues" evidence="1">
    <location>
        <begin position="421"/>
        <end position="430"/>
    </location>
</feature>
<keyword evidence="4" id="KW-1185">Reference proteome</keyword>
<feature type="transmembrane region" description="Helical" evidence="2">
    <location>
        <begin position="150"/>
        <end position="176"/>
    </location>
</feature>
<keyword evidence="2" id="KW-1133">Transmembrane helix</keyword>
<sequence length="723" mass="78530">MPSGAGSGGGLDGTVMNGKRLLDRASEKYGPARLGHFAMTQLLLGVGLLMIWPFVFGGIVDEATATRHAAKGEGVPGTFTAHSEVCGKGGCNWYGPYTTGDFFQLTLERVELRGDGGRSIQVGDSVPALYVGSGDFVHMRGGSPEWGEPLGAGVLGVFTGGLGTLLICMVLWGVYWTRAAPASRRRAAREREGSALRRLADRDRWVWSARPGSSAIEVKIARSWERTLAGAVGMLSLAASLLAFGLLWDEFNKEITLAELVAASWAPVFAIVVAGVAVQTLRLVLARPRMWATDDELVIWDALLLWKVLRIPRTEIASIHYGDGPRRRDEEHSAQLTPFREELNLVLRMREGVSLPARRLRWGNWFWVLLTLRDLDPQTRMPQRGFLFRQLCLRVKDPRRVAADLDRWLAEDGTSPSEAVPVDHPHDGTVRTHRGVGAARVKIKGRLPQPVLAEFAHEGPGTLRAWLRRTEFGRGTPVMVSGPGGSPATTVLDDRLVSDKELTKRYLHVEADGPWTVTISGPERARGFTRSATGTGPEVLSYQGPAGIAVVTCPGGQPHRVYLHGPDLAVLHRCDPVVSAYAPSPAPGDESPPSRSTFAVPAHAVLQVRTAEADWRIDVTPLEQADVDDITVPPTGHVRPFEHSLTGARPAVVRYLGPRGPVLFRSGDGFGLLLLDAALTPVRTLALPDGDTEIRLRSHSLLQVTGGHGTWSLKEAHTRPSPH</sequence>
<evidence type="ECO:0000256" key="2">
    <source>
        <dbReference type="SAM" id="Phobius"/>
    </source>
</evidence>
<evidence type="ECO:0000313" key="4">
    <source>
        <dbReference type="Proteomes" id="UP000305238"/>
    </source>
</evidence>
<gene>
    <name evidence="3" type="ORF">ETD96_02400</name>
</gene>
<evidence type="ECO:0000256" key="1">
    <source>
        <dbReference type="SAM" id="MobiDB-lite"/>
    </source>
</evidence>
<dbReference type="EMBL" id="VCKZ01000007">
    <property type="protein sequence ID" value="TMR42070.1"/>
    <property type="molecule type" value="Genomic_DNA"/>
</dbReference>
<feature type="transmembrane region" description="Helical" evidence="2">
    <location>
        <begin position="34"/>
        <end position="55"/>
    </location>
</feature>
<proteinExistence type="predicted"/>
<keyword evidence="2" id="KW-0472">Membrane</keyword>
<evidence type="ECO:0000313" key="3">
    <source>
        <dbReference type="EMBL" id="TMR42070.1"/>
    </source>
</evidence>
<comment type="caution">
    <text evidence="3">The sequence shown here is derived from an EMBL/GenBank/DDBJ whole genome shotgun (WGS) entry which is preliminary data.</text>
</comment>
<name>A0A5S4HKE1_9ACTN</name>
<keyword evidence="2" id="KW-0812">Transmembrane</keyword>